<dbReference type="AlphaFoldDB" id="A0A7I9YP95"/>
<accession>A0A7I9YP95</accession>
<reference evidence="1 2" key="1">
    <citation type="journal article" date="2019" name="Emerg. Microbes Infect.">
        <title>Comprehensive subspecies identification of 175 nontuberculous mycobacteria species based on 7547 genomic profiles.</title>
        <authorList>
            <person name="Matsumoto Y."/>
            <person name="Kinjo T."/>
            <person name="Motooka D."/>
            <person name="Nabeya D."/>
            <person name="Jung N."/>
            <person name="Uechi K."/>
            <person name="Horii T."/>
            <person name="Iida T."/>
            <person name="Fujita J."/>
            <person name="Nakamura S."/>
        </authorList>
    </citation>
    <scope>NUCLEOTIDE SEQUENCE [LARGE SCALE GENOMIC DNA]</scope>
    <source>
        <strain evidence="1 2">JCM 30725</strain>
    </source>
</reference>
<name>A0A7I9YP95_MYCBU</name>
<proteinExistence type="predicted"/>
<dbReference type="RefSeq" id="WP_163712101.1">
    <property type="nucleotide sequence ID" value="NZ_BLKZ01000001.1"/>
</dbReference>
<dbReference type="Proteomes" id="UP000465360">
    <property type="component" value="Unassembled WGS sequence"/>
</dbReference>
<comment type="caution">
    <text evidence="1">The sequence shown here is derived from an EMBL/GenBank/DDBJ whole genome shotgun (WGS) entry which is preliminary data.</text>
</comment>
<dbReference type="EMBL" id="BLKZ01000001">
    <property type="protein sequence ID" value="GFG90438.1"/>
    <property type="molecule type" value="Genomic_DNA"/>
</dbReference>
<evidence type="ECO:0000313" key="1">
    <source>
        <dbReference type="EMBL" id="GFG90438.1"/>
    </source>
</evidence>
<keyword evidence="2" id="KW-1185">Reference proteome</keyword>
<gene>
    <name evidence="1" type="ORF">MBOU_24800</name>
</gene>
<protein>
    <submittedName>
        <fullName evidence="1">Uncharacterized protein</fullName>
    </submittedName>
</protein>
<evidence type="ECO:0000313" key="2">
    <source>
        <dbReference type="Proteomes" id="UP000465360"/>
    </source>
</evidence>
<organism evidence="1 2">
    <name type="scientific">Mycobacterium bourgelatii</name>
    <dbReference type="NCBI Taxonomy" id="1273442"/>
    <lineage>
        <taxon>Bacteria</taxon>
        <taxon>Bacillati</taxon>
        <taxon>Actinomycetota</taxon>
        <taxon>Actinomycetes</taxon>
        <taxon>Mycobacteriales</taxon>
        <taxon>Mycobacteriaceae</taxon>
        <taxon>Mycobacterium</taxon>
    </lineage>
</organism>
<sequence length="147" mass="15645">MTGGYDYTAGDVVRNARARLRNLVDTLTEGAEAFPGTEGAAVAAALRDELDALAVDLEGHLAAMGGDPLLYDDGRPAVSRVDLTNDGQHGVCFVWDPRPDHPTNRPHVVASVPFDDGTIAEVIVVAPGVLDVVRRRNDCGGHKFARM</sequence>